<sequence>MQHIVVTVAMICIVAVNGGRRCGNKQVCGPSQCGPLERPIHGSPRRDRFCRPLFTPPWELWKLRSCVCKRRYLRNSWGECVPRLKCIPCKFKWQRDYRTCAPGCPATCNKTFRTSCNVPCTAGCVCPPGWVVHPRYPRKCVKAYKCLPKCPPHSSYQACVSTCRPKCGQKPPKKCHVNCERGACICKKGYLESERNGKKTCVLQAVCSWDTHTTHLFTPNATENTGPMEGPRTSRTFINEPESVLGHPEHGDHSSTIATVPPNVTSTHLQGTSSRDHAGHATVTESEGGESILSGGGRIGSRGVNTRLRNPIGTAGTSTDTEVTIASGPSGVREAVSGAPLNDALQGGPARIVGSVTESVHVGSSPNLRPFSQVGGAAIGVPSTGTLHTGPAGTAGIPGTDTEFVRGNIHLGISGNTGVEATVSSSEVGEAASRPPLSSTMRQDSAGSASRVGEPVGRHILSGNLRNSTVPGTTASSGASEATFRATSTGTLYPSPTTTAGIVNESVRVNTRGSRNTVLSPDASEGSPRSINLPQGVIRRPGYAGQPVGTGLTNAVSTGLVDTRSINSSGNTMVHMSEGVGSVVEAGRTDVRGGAGIEVTHSTNNRRNIHVTAPSNAGNAGGSGSSGISVPIVGVPSNSALHARLAPISTSDTAHGPISTNTLPIIGNPSANAEANSNGGAILTGNVADSAAPSSIPRAAGMPSQTDFGGSTHNSGPNFSSGGTRLTFDGTIREGVRPSDTMAHGRSVGTGVAHDAMRPVTPSRGIAVNSPGATGLMVSRETPTSVTMTGPPGTVSHVTEQRNRYTLGVPGTSTNSDTATRFSSTVTESGTRSIHSPAAARPLIYGIAINRADLSGNTPSRILTSTAGETNAPHVLATGGSIVLPGSTPSPTVDLSRGTGTRSEGSAATLTENILPPLNEGAALASMVSAALGIHGGSGAHRLLVPVHSSRNREPLSHGALIGESAASTVTTSAPESAGSIPIVGRQSGVGVSTGEGAAVTNTISMPAAGTANSLSVLTESIGGTPTRATGSTSGSFGGTTILTGISTVPSETVELGNLLGTISGPSSNTAAHSSEYTNTIGATPLHQAMPSDSMPVGAETILRALSDSGRTG</sequence>
<feature type="region of interest" description="Disordered" evidence="3">
    <location>
        <begin position="265"/>
        <end position="319"/>
    </location>
</feature>
<feature type="compositionally biased region" description="Polar residues" evidence="3">
    <location>
        <begin position="436"/>
        <end position="448"/>
    </location>
</feature>
<feature type="region of interest" description="Disordered" evidence="3">
    <location>
        <begin position="694"/>
        <end position="757"/>
    </location>
</feature>
<dbReference type="GO" id="GO:0030414">
    <property type="term" value="F:peptidase inhibitor activity"/>
    <property type="evidence" value="ECO:0007669"/>
    <property type="project" value="UniProtKB-KW"/>
</dbReference>
<dbReference type="CDD" id="cd19941">
    <property type="entry name" value="TIL"/>
    <property type="match status" value="3"/>
</dbReference>
<feature type="compositionally biased region" description="Polar residues" evidence="3">
    <location>
        <begin position="464"/>
        <end position="499"/>
    </location>
</feature>
<evidence type="ECO:0000256" key="1">
    <source>
        <dbReference type="ARBA" id="ARBA00022690"/>
    </source>
</evidence>
<keyword evidence="1" id="KW-0646">Protease inhibitor</keyword>
<feature type="region of interest" description="Disordered" evidence="3">
    <location>
        <begin position="804"/>
        <end position="834"/>
    </location>
</feature>
<feature type="compositionally biased region" description="Polar residues" evidence="3">
    <location>
        <begin position="703"/>
        <end position="724"/>
    </location>
</feature>
<evidence type="ECO:0000256" key="2">
    <source>
        <dbReference type="ARBA" id="ARBA00023157"/>
    </source>
</evidence>
<feature type="region of interest" description="Disordered" evidence="3">
    <location>
        <begin position="880"/>
        <end position="906"/>
    </location>
</feature>
<dbReference type="InterPro" id="IPR036084">
    <property type="entry name" value="Ser_inhib-like_sf"/>
</dbReference>
<dbReference type="SUPFAM" id="SSF57567">
    <property type="entry name" value="Serine protease inhibitors"/>
    <property type="match status" value="2"/>
</dbReference>
<feature type="signal peptide" evidence="4">
    <location>
        <begin position="1"/>
        <end position="18"/>
    </location>
</feature>
<feature type="domain" description="TIL" evidence="5">
    <location>
        <begin position="95"/>
        <end position="146"/>
    </location>
</feature>
<reference evidence="6" key="1">
    <citation type="journal article" date="2017" name="Parasit. Vectors">
        <title>Sialotranscriptomics of Rhipicephalus zambeziensis reveals intricate expression profiles of secretory proteins and suggests tight temporal transcriptional regulation during blood-feeding.</title>
        <authorList>
            <person name="de Castro M.H."/>
            <person name="de Klerk D."/>
            <person name="Pienaar R."/>
            <person name="Rees D.J.G."/>
            <person name="Mans B.J."/>
        </authorList>
    </citation>
    <scope>NUCLEOTIDE SEQUENCE</scope>
    <source>
        <tissue evidence="6">Salivary glands</tissue>
    </source>
</reference>
<dbReference type="InterPro" id="IPR002919">
    <property type="entry name" value="TIL_dom"/>
</dbReference>
<feature type="compositionally biased region" description="Polar residues" evidence="3">
    <location>
        <begin position="811"/>
        <end position="834"/>
    </location>
</feature>
<feature type="chain" id="PRO_5012668789" evidence="4">
    <location>
        <begin position="19"/>
        <end position="1113"/>
    </location>
</feature>
<protein>
    <submittedName>
        <fullName evidence="6">TIL domain containing protein</fullName>
    </submittedName>
</protein>
<dbReference type="AlphaFoldDB" id="A0A224YKX5"/>
<dbReference type="InterPro" id="IPR051368">
    <property type="entry name" value="SerProtInhib-TIL_Domain"/>
</dbReference>
<evidence type="ECO:0000259" key="5">
    <source>
        <dbReference type="Pfam" id="PF01826"/>
    </source>
</evidence>
<proteinExistence type="predicted"/>
<accession>A0A224YKX5</accession>
<feature type="domain" description="TIL" evidence="5">
    <location>
        <begin position="150"/>
        <end position="207"/>
    </location>
</feature>
<dbReference type="EMBL" id="GFPF01005263">
    <property type="protein sequence ID" value="MAA16409.1"/>
    <property type="molecule type" value="Transcribed_RNA"/>
</dbReference>
<organism evidence="6">
    <name type="scientific">Rhipicephalus zambeziensis</name>
    <dbReference type="NCBI Taxonomy" id="60191"/>
    <lineage>
        <taxon>Eukaryota</taxon>
        <taxon>Metazoa</taxon>
        <taxon>Ecdysozoa</taxon>
        <taxon>Arthropoda</taxon>
        <taxon>Chelicerata</taxon>
        <taxon>Arachnida</taxon>
        <taxon>Acari</taxon>
        <taxon>Parasitiformes</taxon>
        <taxon>Ixodida</taxon>
        <taxon>Ixodoidea</taxon>
        <taxon>Ixodidae</taxon>
        <taxon>Rhipicephalinae</taxon>
        <taxon>Rhipicephalus</taxon>
        <taxon>Rhipicephalus</taxon>
    </lineage>
</organism>
<name>A0A224YKX5_9ACAR</name>
<keyword evidence="2" id="KW-1015">Disulfide bond</keyword>
<evidence type="ECO:0000313" key="6">
    <source>
        <dbReference type="EMBL" id="MAA16409.1"/>
    </source>
</evidence>
<feature type="compositionally biased region" description="Polar residues" evidence="3">
    <location>
        <begin position="887"/>
        <end position="906"/>
    </location>
</feature>
<feature type="region of interest" description="Disordered" evidence="3">
    <location>
        <begin position="422"/>
        <end position="499"/>
    </location>
</feature>
<dbReference type="Pfam" id="PF01826">
    <property type="entry name" value="TIL"/>
    <property type="match status" value="2"/>
</dbReference>
<dbReference type="PANTHER" id="PTHR23259:SF70">
    <property type="entry name" value="ACCESSORY GLAND PROTEIN ACP62F-RELATED"/>
    <property type="match status" value="1"/>
</dbReference>
<evidence type="ECO:0000256" key="3">
    <source>
        <dbReference type="SAM" id="MobiDB-lite"/>
    </source>
</evidence>
<evidence type="ECO:0000256" key="4">
    <source>
        <dbReference type="SAM" id="SignalP"/>
    </source>
</evidence>
<dbReference type="PANTHER" id="PTHR23259">
    <property type="entry name" value="RIDDLE"/>
    <property type="match status" value="1"/>
</dbReference>
<keyword evidence="4" id="KW-0732">Signal</keyword>
<dbReference type="Gene3D" id="2.10.25.10">
    <property type="entry name" value="Laminin"/>
    <property type="match status" value="3"/>
</dbReference>